<dbReference type="PANTHER" id="PTHR33710:SF79">
    <property type="entry name" value="OS06G0205337 PROTEIN"/>
    <property type="match status" value="1"/>
</dbReference>
<accession>A0ABM0USR0</accession>
<protein>
    <submittedName>
        <fullName evidence="2">Uncharacterized protein LOC104728399</fullName>
    </submittedName>
</protein>
<dbReference type="Proteomes" id="UP000694864">
    <property type="component" value="Chromosome 11"/>
</dbReference>
<dbReference type="RefSeq" id="XP_010445682.1">
    <property type="nucleotide sequence ID" value="XM_010447380.1"/>
</dbReference>
<evidence type="ECO:0000313" key="2">
    <source>
        <dbReference type="RefSeq" id="XP_010445682.1"/>
    </source>
</evidence>
<keyword evidence="1" id="KW-1185">Reference proteome</keyword>
<sequence length="311" mass="35847">MQEHSRFDANPMLTGEMRDFQAVVNHCSLSDMAFHGPLFTWCNKRDDDLILKKLDRVLVNADWERVFPHAYNVFAAGGCSDHLHCRIMVKGDGVNLGPRRKPFKFVNLMTEMEEFKPLVESYWKDTPPQFLLTSTLFRFSKKLKGLKPGLHSLAKRRLGNLVLKTKQALEVLCHKQQANLANPSSTAMEEENEAYARWDFLAVLEEKFLKQRSKLHWLKVGEKNNKAFHRAATVRKAQNTIKEIHCSDGRVVVKDDEIKLEAERHFREFLQLIPPGFEGSTVAELELLLLYRCSIVDQQVLTRVVSGEEIK</sequence>
<evidence type="ECO:0000313" key="1">
    <source>
        <dbReference type="Proteomes" id="UP000694864"/>
    </source>
</evidence>
<dbReference type="GeneID" id="104728399"/>
<reference evidence="2" key="2">
    <citation type="submission" date="2025-08" db="UniProtKB">
        <authorList>
            <consortium name="RefSeq"/>
        </authorList>
    </citation>
    <scope>IDENTIFICATION</scope>
    <source>
        <tissue evidence="2">Leaf</tissue>
    </source>
</reference>
<dbReference type="SUPFAM" id="SSF56219">
    <property type="entry name" value="DNase I-like"/>
    <property type="match status" value="1"/>
</dbReference>
<reference evidence="1" key="1">
    <citation type="journal article" date="2014" name="Nat. Commun.">
        <title>The emerging biofuel crop Camelina sativa retains a highly undifferentiated hexaploid genome structure.</title>
        <authorList>
            <person name="Kagale S."/>
            <person name="Koh C."/>
            <person name="Nixon J."/>
            <person name="Bollina V."/>
            <person name="Clarke W.E."/>
            <person name="Tuteja R."/>
            <person name="Spillane C."/>
            <person name="Robinson S.J."/>
            <person name="Links M.G."/>
            <person name="Clarke C."/>
            <person name="Higgins E.E."/>
            <person name="Huebert T."/>
            <person name="Sharpe A.G."/>
            <person name="Parkin I.A."/>
        </authorList>
    </citation>
    <scope>NUCLEOTIDE SEQUENCE [LARGE SCALE GENOMIC DNA]</scope>
    <source>
        <strain evidence="1">cv. DH55</strain>
    </source>
</reference>
<organism evidence="1 2">
    <name type="scientific">Camelina sativa</name>
    <name type="common">False flax</name>
    <name type="synonym">Myagrum sativum</name>
    <dbReference type="NCBI Taxonomy" id="90675"/>
    <lineage>
        <taxon>Eukaryota</taxon>
        <taxon>Viridiplantae</taxon>
        <taxon>Streptophyta</taxon>
        <taxon>Embryophyta</taxon>
        <taxon>Tracheophyta</taxon>
        <taxon>Spermatophyta</taxon>
        <taxon>Magnoliopsida</taxon>
        <taxon>eudicotyledons</taxon>
        <taxon>Gunneridae</taxon>
        <taxon>Pentapetalae</taxon>
        <taxon>rosids</taxon>
        <taxon>malvids</taxon>
        <taxon>Brassicales</taxon>
        <taxon>Brassicaceae</taxon>
        <taxon>Camelineae</taxon>
        <taxon>Camelina</taxon>
    </lineage>
</organism>
<name>A0ABM0USR0_CAMSA</name>
<proteinExistence type="predicted"/>
<gene>
    <name evidence="2" type="primary">LOC104728399</name>
</gene>
<dbReference type="PANTHER" id="PTHR33710">
    <property type="entry name" value="BNAC02G09200D PROTEIN"/>
    <property type="match status" value="1"/>
</dbReference>
<dbReference type="InterPro" id="IPR036691">
    <property type="entry name" value="Endo/exonu/phosph_ase_sf"/>
</dbReference>